<reference evidence="1 2" key="1">
    <citation type="journal article" date="2019" name="Sci. Rep.">
        <title>Orb-weaving spider Araneus ventricosus genome elucidates the spidroin gene catalogue.</title>
        <authorList>
            <person name="Kono N."/>
            <person name="Nakamura H."/>
            <person name="Ohtoshi R."/>
            <person name="Moran D.A.P."/>
            <person name="Shinohara A."/>
            <person name="Yoshida Y."/>
            <person name="Fujiwara M."/>
            <person name="Mori M."/>
            <person name="Tomita M."/>
            <person name="Arakawa K."/>
        </authorList>
    </citation>
    <scope>NUCLEOTIDE SEQUENCE [LARGE SCALE GENOMIC DNA]</scope>
</reference>
<evidence type="ECO:0000313" key="2">
    <source>
        <dbReference type="Proteomes" id="UP000499080"/>
    </source>
</evidence>
<dbReference type="EMBL" id="BGPR01001974">
    <property type="protein sequence ID" value="GBM65354.1"/>
    <property type="molecule type" value="Genomic_DNA"/>
</dbReference>
<accession>A0A4Y2HIY4</accession>
<dbReference type="Proteomes" id="UP000499080">
    <property type="component" value="Unassembled WGS sequence"/>
</dbReference>
<keyword evidence="2" id="KW-1185">Reference proteome</keyword>
<evidence type="ECO:0000313" key="1">
    <source>
        <dbReference type="EMBL" id="GBM65354.1"/>
    </source>
</evidence>
<organism evidence="1 2">
    <name type="scientific">Araneus ventricosus</name>
    <name type="common">Orbweaver spider</name>
    <name type="synonym">Epeira ventricosa</name>
    <dbReference type="NCBI Taxonomy" id="182803"/>
    <lineage>
        <taxon>Eukaryota</taxon>
        <taxon>Metazoa</taxon>
        <taxon>Ecdysozoa</taxon>
        <taxon>Arthropoda</taxon>
        <taxon>Chelicerata</taxon>
        <taxon>Arachnida</taxon>
        <taxon>Araneae</taxon>
        <taxon>Araneomorphae</taxon>
        <taxon>Entelegynae</taxon>
        <taxon>Araneoidea</taxon>
        <taxon>Araneidae</taxon>
        <taxon>Araneus</taxon>
    </lineage>
</organism>
<name>A0A4Y2HIY4_ARAVE</name>
<comment type="caution">
    <text evidence="1">The sequence shown here is derived from an EMBL/GenBank/DDBJ whole genome shotgun (WGS) entry which is preliminary data.</text>
</comment>
<dbReference type="AlphaFoldDB" id="A0A4Y2HIY4"/>
<sequence>MDRKWKLTDTTKQPSENKGMITWGIQRKVRTFEVHISKQAQLDRIVDAGQRLLVTLFEGKDDDTLNCLRFQLLTKSLVKDISIWLHSFNAGICTPALLKNILTDSNLVESSDESAELELVNYQTWSDSNYHHQRSSSTVAFDDHILEIHKMM</sequence>
<protein>
    <submittedName>
        <fullName evidence="1">Uncharacterized protein</fullName>
    </submittedName>
</protein>
<gene>
    <name evidence="1" type="ORF">AVEN_268984_1</name>
</gene>
<proteinExistence type="predicted"/>